<evidence type="ECO:0000313" key="9">
    <source>
        <dbReference type="EMBL" id="MBO8455962.1"/>
    </source>
</evidence>
<evidence type="ECO:0000256" key="7">
    <source>
        <dbReference type="SAM" id="Phobius"/>
    </source>
</evidence>
<proteinExistence type="predicted"/>
<evidence type="ECO:0000256" key="2">
    <source>
        <dbReference type="ARBA" id="ARBA00022692"/>
    </source>
</evidence>
<evidence type="ECO:0000259" key="8">
    <source>
        <dbReference type="Pfam" id="PF04357"/>
    </source>
</evidence>
<feature type="compositionally biased region" description="Basic and acidic residues" evidence="6">
    <location>
        <begin position="1522"/>
        <end position="1536"/>
    </location>
</feature>
<evidence type="ECO:0000256" key="5">
    <source>
        <dbReference type="SAM" id="Coils"/>
    </source>
</evidence>
<keyword evidence="3 7" id="KW-1133">Transmembrane helix</keyword>
<feature type="domain" description="Translocation and assembly module TamB C-terminal" evidence="8">
    <location>
        <begin position="1047"/>
        <end position="1483"/>
    </location>
</feature>
<gene>
    <name evidence="9" type="ORF">IAC08_06115</name>
</gene>
<reference evidence="9" key="1">
    <citation type="submission" date="2020-10" db="EMBL/GenBank/DDBJ databases">
        <authorList>
            <person name="Gilroy R."/>
        </authorList>
    </citation>
    <scope>NUCLEOTIDE SEQUENCE</scope>
    <source>
        <strain evidence="9">B1-3475</strain>
    </source>
</reference>
<keyword evidence="2 7" id="KW-0812">Transmembrane</keyword>
<organism evidence="9 10">
    <name type="scientific">Candidatus Cryptobacteroides intestinigallinarum</name>
    <dbReference type="NCBI Taxonomy" id="2840767"/>
    <lineage>
        <taxon>Bacteria</taxon>
        <taxon>Pseudomonadati</taxon>
        <taxon>Bacteroidota</taxon>
        <taxon>Bacteroidia</taxon>
        <taxon>Bacteroidales</taxon>
        <taxon>Candidatus Cryptobacteroides</taxon>
    </lineage>
</organism>
<dbReference type="EMBL" id="JADIMK010000066">
    <property type="protein sequence ID" value="MBO8455962.1"/>
    <property type="molecule type" value="Genomic_DNA"/>
</dbReference>
<dbReference type="InterPro" id="IPR007452">
    <property type="entry name" value="TamB_C"/>
</dbReference>
<name>A0A9D9HLE0_9BACT</name>
<evidence type="ECO:0000256" key="3">
    <source>
        <dbReference type="ARBA" id="ARBA00022989"/>
    </source>
</evidence>
<dbReference type="Pfam" id="PF04357">
    <property type="entry name" value="TamB"/>
    <property type="match status" value="1"/>
</dbReference>
<keyword evidence="4 7" id="KW-0472">Membrane</keyword>
<comment type="subcellular location">
    <subcellularLocation>
        <location evidence="1">Membrane</location>
        <topology evidence="1">Single-pass membrane protein</topology>
    </subcellularLocation>
</comment>
<feature type="transmembrane region" description="Helical" evidence="7">
    <location>
        <begin position="21"/>
        <end position="43"/>
    </location>
</feature>
<keyword evidence="5" id="KW-0175">Coiled coil</keyword>
<reference evidence="9" key="2">
    <citation type="journal article" date="2021" name="PeerJ">
        <title>Extensive microbial diversity within the chicken gut microbiome revealed by metagenomics and culture.</title>
        <authorList>
            <person name="Gilroy R."/>
            <person name="Ravi A."/>
            <person name="Getino M."/>
            <person name="Pursley I."/>
            <person name="Horton D.L."/>
            <person name="Alikhan N.F."/>
            <person name="Baker D."/>
            <person name="Gharbi K."/>
            <person name="Hall N."/>
            <person name="Watson M."/>
            <person name="Adriaenssens E.M."/>
            <person name="Foster-Nyarko E."/>
            <person name="Jarju S."/>
            <person name="Secka A."/>
            <person name="Antonio M."/>
            <person name="Oren A."/>
            <person name="Chaudhuri R.R."/>
            <person name="La Ragione R."/>
            <person name="Hildebrand F."/>
            <person name="Pallen M.J."/>
        </authorList>
    </citation>
    <scope>NUCLEOTIDE SEQUENCE</scope>
    <source>
        <strain evidence="9">B1-3475</strain>
    </source>
</reference>
<protein>
    <submittedName>
        <fullName evidence="9">Translocation/assembly module TamB domain-containing protein</fullName>
    </submittedName>
</protein>
<accession>A0A9D9HLE0</accession>
<evidence type="ECO:0000256" key="4">
    <source>
        <dbReference type="ARBA" id="ARBA00023136"/>
    </source>
</evidence>
<dbReference type="GO" id="GO:0005886">
    <property type="term" value="C:plasma membrane"/>
    <property type="evidence" value="ECO:0007669"/>
    <property type="project" value="InterPro"/>
</dbReference>
<feature type="coiled-coil region" evidence="5">
    <location>
        <begin position="1491"/>
        <end position="1518"/>
    </location>
</feature>
<feature type="region of interest" description="Disordered" evidence="6">
    <location>
        <begin position="1521"/>
        <end position="1542"/>
    </location>
</feature>
<dbReference type="GO" id="GO:0009306">
    <property type="term" value="P:protein secretion"/>
    <property type="evidence" value="ECO:0007669"/>
    <property type="project" value="InterPro"/>
</dbReference>
<sequence>MLNHAGTDFLIKRQLLTVKRTLKILWLTAVAVTAIILAGILAIQTPQVQTYLASKVVKRLSEKIDAEISFEKIHFKPFNTIVLKNIAIVDRTPCDTSAPDTLFRSEYIIARFTLKGLRKQEGLHIRRAFIRNAAMNLVIEDDETNLQRMFGLEKNPDKEKSDKNIFDIRRVEIDGMSFCLNNFRSEDSTAVQEGHIDWKDLHVSDIRISARRLKLSGGVMSGTLDFMSFKEKSGYICNSISGEARVGNGKTILENVHISDPWSDVSLLSFIMSYEDSEDFKDFTREVRLDADIDDSRLSMKTLSYFASGLSGNSFTARIQGKASGEVDDLSLDNLLIDAGSNNISGIFSGKISGLPDISRMYLDLKAKQLKFSTKGLDTFISQWSGKGSGAGLSGYAAGERFSVDGNIRGRLDRLSVILGVHSSIGKIYADISLSHLISKTKSIRIEGNLKTADLDIGKAIGNNMIHECTLEAGLQASLGNRDGAPELTIDSLFIDRLNFNRYDYSGIAAKGKIAKEAFDGKIVCNDPNLNFMFQGLFNLSRRTSNALYKFYMNVGYADLNAMNFDKRGISRIRFRTTANFNWIQKSGDLLGDIDIAGLVLENMMGKHEIGEININSYSSNDIYRMSFSSDFADATYTGTGSLPEFIKDFQAVTLRRELPSMFRDSLKTDAKGRYRLSVKTYDTMDLLSFLAPGVYIADSTSLYVGIDTTGIFNASLSSQRIAYKEQYIKDVDLHIDNSDGAIKGELGSGSLRFATLMLKNNRMVFFADDDHLGIGLSYDNRSTLSNRGEFFAIGDISRDTEDKMALDVSILPSSIYLNDREWSISPAKFRICGKEIDVDILEFLSGDQAIRVTGSTSAEKDSRLTLNLDRFDISIVNPLLKKDLAIKGALTGQAILDTPYSDLGLQMDFLCDSTSIAGSSLGTVTIAGSLDNVRKSLGIKVSNNIDGAKTLDIDGSYGLKSKNADFDILLDRFDIACASPFVSSVISQMSGYVSGRFTADGPLDRLTARSENAGFENAILRIAFTNVPYLLNGGFRMDETGIYFDRISIEDSKGGNGLLTGNISYDHFKGIRFNARADVLNIEAINLDASQSETFYGNVSATGSVEFSGPMNALQLTVNAATSGDGQFHIPLSSSSNATGSNLLTFKEPVVIKKVDPYEAMVQRLQSQEKRESDFRMKLRVAANQGTEAFIEIDKATGNVLSGRGDGVIDIDLQPKKDIFNITGDYTIASGNYRFVALGFASRDFSIQDGSSVKFNGDIMESTLDIDARYTTKASLSTLIADTTSVANRRVVECGISITDKISNPRLKFSISIPDLDPTIQSRVESALSTEDKVQKQFLSLIISNSFLPDEQSGIVNNSSILYSNVTDIMTNQLNNIFQKLDIPLDLGLNYQPNDKGNDIFDVAVSTQLFNNRVIVNGNIGNRQYNSGSSGSDVVGDLDIEIKLTRSGALRLTLFSHSADEYTNYLDNSQRNGIGIAYQKEFDRFDTFIRNIFRSRKKREEEERQELMERRNMERNVIIIESRDEGRKPAGIRKERSGKRQ</sequence>
<evidence type="ECO:0000256" key="6">
    <source>
        <dbReference type="SAM" id="MobiDB-lite"/>
    </source>
</evidence>
<evidence type="ECO:0000313" key="10">
    <source>
        <dbReference type="Proteomes" id="UP000823617"/>
    </source>
</evidence>
<dbReference type="Proteomes" id="UP000823617">
    <property type="component" value="Unassembled WGS sequence"/>
</dbReference>
<evidence type="ECO:0000256" key="1">
    <source>
        <dbReference type="ARBA" id="ARBA00004167"/>
    </source>
</evidence>
<comment type="caution">
    <text evidence="9">The sequence shown here is derived from an EMBL/GenBank/DDBJ whole genome shotgun (WGS) entry which is preliminary data.</text>
</comment>